<evidence type="ECO:0000256" key="6">
    <source>
        <dbReference type="ARBA" id="ARBA00049417"/>
    </source>
</evidence>
<keyword evidence="4" id="KW-0378">Hydrolase</keyword>
<evidence type="ECO:0000313" key="8">
    <source>
        <dbReference type="EMBL" id="RIE06342.1"/>
    </source>
</evidence>
<evidence type="ECO:0000256" key="5">
    <source>
        <dbReference type="ARBA" id="ARBA00023004"/>
    </source>
</evidence>
<dbReference type="PANTHER" id="PTHR35795:SF1">
    <property type="entry name" value="BIS(5'-NUCLEOSYL)-TETRAPHOSPHATASE, SYMMETRICAL"/>
    <property type="match status" value="1"/>
</dbReference>
<organism evidence="8 9">
    <name type="scientific">Candidatus Cryosericum terrychapinii</name>
    <dbReference type="NCBI Taxonomy" id="2290919"/>
    <lineage>
        <taxon>Bacteria</taxon>
        <taxon>Pseudomonadati</taxon>
        <taxon>Caldisericota/Cryosericota group</taxon>
        <taxon>Candidatus Cryosericota</taxon>
        <taxon>Candidatus Cryosericia</taxon>
        <taxon>Candidatus Cryosericales</taxon>
        <taxon>Candidatus Cryosericaceae</taxon>
        <taxon>Candidatus Cryosericum</taxon>
    </lineage>
</organism>
<dbReference type="SMART" id="SM00471">
    <property type="entry name" value="HDc"/>
    <property type="match status" value="1"/>
</dbReference>
<keyword evidence="9" id="KW-1185">Reference proteome</keyword>
<dbReference type="AlphaFoldDB" id="A0A398CUK3"/>
<evidence type="ECO:0000259" key="7">
    <source>
        <dbReference type="PROSITE" id="PS51831"/>
    </source>
</evidence>
<name>A0A398CUK3_9BACT</name>
<dbReference type="Proteomes" id="UP000266328">
    <property type="component" value="Unassembled WGS sequence"/>
</dbReference>
<accession>A0A398CUK3</accession>
<comment type="caution">
    <text evidence="8">The sequence shown here is derived from an EMBL/GenBank/DDBJ whole genome shotgun (WGS) entry which is preliminary data.</text>
</comment>
<keyword evidence="5" id="KW-0408">Iron</keyword>
<gene>
    <name evidence="8" type="ORF">SMC7_02910</name>
</gene>
<dbReference type="GO" id="GO:0046872">
    <property type="term" value="F:metal ion binding"/>
    <property type="evidence" value="ECO:0007669"/>
    <property type="project" value="UniProtKB-KW"/>
</dbReference>
<evidence type="ECO:0000256" key="3">
    <source>
        <dbReference type="ARBA" id="ARBA00022741"/>
    </source>
</evidence>
<dbReference type="OrthoDB" id="9782134at2"/>
<dbReference type="Pfam" id="PF01966">
    <property type="entry name" value="HD"/>
    <property type="match status" value="1"/>
</dbReference>
<comment type="catalytic activity">
    <reaction evidence="6">
        <text>P(1),P(4)-bis(5'-adenosyl) tetraphosphate + H2O = 2 ADP + 2 H(+)</text>
        <dbReference type="Rhea" id="RHEA:24252"/>
        <dbReference type="ChEBI" id="CHEBI:15377"/>
        <dbReference type="ChEBI" id="CHEBI:15378"/>
        <dbReference type="ChEBI" id="CHEBI:58141"/>
        <dbReference type="ChEBI" id="CHEBI:456216"/>
        <dbReference type="EC" id="3.6.1.41"/>
    </reaction>
</comment>
<dbReference type="InterPro" id="IPR006674">
    <property type="entry name" value="HD_domain"/>
</dbReference>
<dbReference type="SUPFAM" id="SSF109604">
    <property type="entry name" value="HD-domain/PDEase-like"/>
    <property type="match status" value="1"/>
</dbReference>
<keyword evidence="3" id="KW-0547">Nucleotide-binding</keyword>
<protein>
    <recommendedName>
        <fullName evidence="1">bis(5'-nucleosyl)-tetraphosphatase (symmetrical)</fullName>
        <ecNumber evidence="1">3.6.1.41</ecNumber>
    </recommendedName>
</protein>
<dbReference type="CDD" id="cd00077">
    <property type="entry name" value="HDc"/>
    <property type="match status" value="1"/>
</dbReference>
<proteinExistence type="predicted"/>
<dbReference type="InterPro" id="IPR051094">
    <property type="entry name" value="Diverse_Catalytic_Enzymes"/>
</dbReference>
<evidence type="ECO:0000256" key="4">
    <source>
        <dbReference type="ARBA" id="ARBA00022801"/>
    </source>
</evidence>
<evidence type="ECO:0000313" key="9">
    <source>
        <dbReference type="Proteomes" id="UP000266328"/>
    </source>
</evidence>
<dbReference type="PANTHER" id="PTHR35795">
    <property type="entry name" value="SLR1885 PROTEIN"/>
    <property type="match status" value="1"/>
</dbReference>
<dbReference type="PROSITE" id="PS51831">
    <property type="entry name" value="HD"/>
    <property type="match status" value="1"/>
</dbReference>
<dbReference type="InterPro" id="IPR003607">
    <property type="entry name" value="HD/PDEase_dom"/>
</dbReference>
<dbReference type="GO" id="GO:0008803">
    <property type="term" value="F:bis(5'-nucleosyl)-tetraphosphatase (symmetrical) activity"/>
    <property type="evidence" value="ECO:0007669"/>
    <property type="project" value="UniProtKB-EC"/>
</dbReference>
<evidence type="ECO:0000256" key="1">
    <source>
        <dbReference type="ARBA" id="ARBA00012506"/>
    </source>
</evidence>
<dbReference type="EC" id="3.6.1.41" evidence="1"/>
<evidence type="ECO:0000256" key="2">
    <source>
        <dbReference type="ARBA" id="ARBA00022723"/>
    </source>
</evidence>
<feature type="domain" description="HD" evidence="7">
    <location>
        <begin position="21"/>
        <end position="138"/>
    </location>
</feature>
<dbReference type="RefSeq" id="WP_119088878.1">
    <property type="nucleotide sequence ID" value="NZ_QXIS01000015.1"/>
</dbReference>
<dbReference type="InterPro" id="IPR005249">
    <property type="entry name" value="YqeK"/>
</dbReference>
<dbReference type="EMBL" id="QXIS01000015">
    <property type="protein sequence ID" value="RIE06342.1"/>
    <property type="molecule type" value="Genomic_DNA"/>
</dbReference>
<dbReference type="NCBIfam" id="TIGR00488">
    <property type="entry name" value="bis(5'-nucleosyl)-tetraphosphatase (symmetrical) YqeK"/>
    <property type="match status" value="1"/>
</dbReference>
<dbReference type="GO" id="GO:0000166">
    <property type="term" value="F:nucleotide binding"/>
    <property type="evidence" value="ECO:0007669"/>
    <property type="project" value="UniProtKB-KW"/>
</dbReference>
<sequence length="202" mass="22426">MIPEERAHLVDLVAGRVPKKRLKHMLRVETLAVRLARFWGVSEEKASVASLLHDIVRDEPESTLLELVKDTDDPLAREMAETSAPVVLHAPVGALIARRDFGVDDPEILRAIALHTTGASHMDRLAMIVFLADYCESGRHFAGVEEVRSLLFSSLETAMLRALAQTLSYLRQHSRPMDRHTVDAAAAFACLAAEDSQRLRQA</sequence>
<reference evidence="8 9" key="1">
    <citation type="submission" date="2018-09" db="EMBL/GenBank/DDBJ databases">
        <title>Discovery and Ecogenomic Context for Candidatus Cryosericales, a Global Caldiserica Order Active in Thawing Permafrost.</title>
        <authorList>
            <person name="Martinez M.A."/>
            <person name="Woodcroft B.J."/>
            <person name="Ignacio Espinoza J.C."/>
            <person name="Zayed A."/>
            <person name="Singleton C.M."/>
            <person name="Boyd J."/>
            <person name="Li Y.-F."/>
            <person name="Purvine S."/>
            <person name="Maughan H."/>
            <person name="Hodgkins S.B."/>
            <person name="Anderson D."/>
            <person name="Sederholm M."/>
            <person name="Temperton B."/>
            <person name="Saleska S.R."/>
            <person name="Tyson G.W."/>
            <person name="Rich V.I."/>
        </authorList>
    </citation>
    <scope>NUCLEOTIDE SEQUENCE [LARGE SCALE GENOMIC DNA]</scope>
    <source>
        <strain evidence="8 9">SMC7</strain>
    </source>
</reference>
<keyword evidence="2" id="KW-0479">Metal-binding</keyword>
<dbReference type="Gene3D" id="1.10.3210.10">
    <property type="entry name" value="Hypothetical protein af1432"/>
    <property type="match status" value="1"/>
</dbReference>